<dbReference type="PANTHER" id="PTHR43396:SF6">
    <property type="entry name" value="ABL201WP"/>
    <property type="match status" value="1"/>
</dbReference>
<comment type="caution">
    <text evidence="3">The sequence shown here is derived from an EMBL/GenBank/DDBJ whole genome shotgun (WGS) entry which is preliminary data.</text>
</comment>
<keyword evidence="1" id="KW-0479">Metal-binding</keyword>
<organism evidence="3 4">
    <name type="scientific">Parasedimentitalea denitrificans</name>
    <dbReference type="NCBI Taxonomy" id="2211118"/>
    <lineage>
        <taxon>Bacteria</taxon>
        <taxon>Pseudomonadati</taxon>
        <taxon>Pseudomonadota</taxon>
        <taxon>Alphaproteobacteria</taxon>
        <taxon>Rhodobacterales</taxon>
        <taxon>Paracoccaceae</taxon>
        <taxon>Parasedimentitalea</taxon>
    </lineage>
</organism>
<dbReference type="Pfam" id="PF00042">
    <property type="entry name" value="Globin"/>
    <property type="match status" value="1"/>
</dbReference>
<protein>
    <submittedName>
        <fullName evidence="3">Globin</fullName>
    </submittedName>
</protein>
<dbReference type="SUPFAM" id="SSF46458">
    <property type="entry name" value="Globin-like"/>
    <property type="match status" value="1"/>
</dbReference>
<dbReference type="Proteomes" id="UP001429564">
    <property type="component" value="Unassembled WGS sequence"/>
</dbReference>
<keyword evidence="4" id="KW-1185">Reference proteome</keyword>
<accession>A0ABX0W421</accession>
<keyword evidence="1" id="KW-0561">Oxygen transport</keyword>
<comment type="similarity">
    <text evidence="1">Belongs to the globin family.</text>
</comment>
<proteinExistence type="inferred from homology"/>
<dbReference type="PROSITE" id="PS01033">
    <property type="entry name" value="GLOBIN"/>
    <property type="match status" value="1"/>
</dbReference>
<dbReference type="PANTHER" id="PTHR43396">
    <property type="entry name" value="FLAVOHEMOPROTEIN"/>
    <property type="match status" value="1"/>
</dbReference>
<sequence length="140" mass="16222">MSFTKEELELLHNSYEELRKGVALHPRAFYDALFEHAPQMRSMFREDIEGQNMKFMTTLGVILTKLQDEDAVDERFQELGTKHAELGVQVGHFQPMEDALIDTLKNELGAGFTAEHDALWRRAFLTISERMIRRGNIPEQ</sequence>
<dbReference type="InterPro" id="IPR012292">
    <property type="entry name" value="Globin/Proto"/>
</dbReference>
<evidence type="ECO:0000313" key="3">
    <source>
        <dbReference type="EMBL" id="NIZ59698.1"/>
    </source>
</evidence>
<name>A0ABX0W421_9RHOB</name>
<keyword evidence="1" id="KW-0813">Transport</keyword>
<evidence type="ECO:0000313" key="4">
    <source>
        <dbReference type="Proteomes" id="UP001429564"/>
    </source>
</evidence>
<dbReference type="EMBL" id="QHLQ01000001">
    <property type="protein sequence ID" value="NIZ59698.1"/>
    <property type="molecule type" value="Genomic_DNA"/>
</dbReference>
<feature type="domain" description="Globin" evidence="2">
    <location>
        <begin position="2"/>
        <end position="136"/>
    </location>
</feature>
<reference evidence="3 4" key="1">
    <citation type="submission" date="2018-05" db="EMBL/GenBank/DDBJ databases">
        <authorList>
            <person name="Zhang Y.-J."/>
        </authorList>
    </citation>
    <scope>NUCLEOTIDE SEQUENCE [LARGE SCALE GENOMIC DNA]</scope>
    <source>
        <strain evidence="3 4">CY04</strain>
    </source>
</reference>
<evidence type="ECO:0000259" key="2">
    <source>
        <dbReference type="PROSITE" id="PS01033"/>
    </source>
</evidence>
<gene>
    <name evidence="3" type="ORF">DL239_01780</name>
</gene>
<evidence type="ECO:0000256" key="1">
    <source>
        <dbReference type="RuleBase" id="RU000356"/>
    </source>
</evidence>
<dbReference type="InterPro" id="IPR009050">
    <property type="entry name" value="Globin-like_sf"/>
</dbReference>
<keyword evidence="1" id="KW-0349">Heme</keyword>
<dbReference type="InterPro" id="IPR000971">
    <property type="entry name" value="Globin"/>
</dbReference>
<dbReference type="Gene3D" id="1.10.490.10">
    <property type="entry name" value="Globins"/>
    <property type="match status" value="1"/>
</dbReference>
<keyword evidence="1" id="KW-0408">Iron</keyword>